<gene>
    <name evidence="1" type="ORF">BDN72DRAFT_849488</name>
</gene>
<dbReference type="EMBL" id="ML208640">
    <property type="protein sequence ID" value="TFK61654.1"/>
    <property type="molecule type" value="Genomic_DNA"/>
</dbReference>
<reference evidence="1 2" key="1">
    <citation type="journal article" date="2019" name="Nat. Ecol. Evol.">
        <title>Megaphylogeny resolves global patterns of mushroom evolution.</title>
        <authorList>
            <person name="Varga T."/>
            <person name="Krizsan K."/>
            <person name="Foldi C."/>
            <person name="Dima B."/>
            <person name="Sanchez-Garcia M."/>
            <person name="Sanchez-Ramirez S."/>
            <person name="Szollosi G.J."/>
            <person name="Szarkandi J.G."/>
            <person name="Papp V."/>
            <person name="Albert L."/>
            <person name="Andreopoulos W."/>
            <person name="Angelini C."/>
            <person name="Antonin V."/>
            <person name="Barry K.W."/>
            <person name="Bougher N.L."/>
            <person name="Buchanan P."/>
            <person name="Buyck B."/>
            <person name="Bense V."/>
            <person name="Catcheside P."/>
            <person name="Chovatia M."/>
            <person name="Cooper J."/>
            <person name="Damon W."/>
            <person name="Desjardin D."/>
            <person name="Finy P."/>
            <person name="Geml J."/>
            <person name="Haridas S."/>
            <person name="Hughes K."/>
            <person name="Justo A."/>
            <person name="Karasinski D."/>
            <person name="Kautmanova I."/>
            <person name="Kiss B."/>
            <person name="Kocsube S."/>
            <person name="Kotiranta H."/>
            <person name="LaButti K.M."/>
            <person name="Lechner B.E."/>
            <person name="Liimatainen K."/>
            <person name="Lipzen A."/>
            <person name="Lukacs Z."/>
            <person name="Mihaltcheva S."/>
            <person name="Morgado L.N."/>
            <person name="Niskanen T."/>
            <person name="Noordeloos M.E."/>
            <person name="Ohm R.A."/>
            <person name="Ortiz-Santana B."/>
            <person name="Ovrebo C."/>
            <person name="Racz N."/>
            <person name="Riley R."/>
            <person name="Savchenko A."/>
            <person name="Shiryaev A."/>
            <person name="Soop K."/>
            <person name="Spirin V."/>
            <person name="Szebenyi C."/>
            <person name="Tomsovsky M."/>
            <person name="Tulloss R.E."/>
            <person name="Uehling J."/>
            <person name="Grigoriev I.V."/>
            <person name="Vagvolgyi C."/>
            <person name="Papp T."/>
            <person name="Martin F.M."/>
            <person name="Miettinen O."/>
            <person name="Hibbett D.S."/>
            <person name="Nagy L.G."/>
        </authorList>
    </citation>
    <scope>NUCLEOTIDE SEQUENCE [LARGE SCALE GENOMIC DNA]</scope>
    <source>
        <strain evidence="1 2">NL-1719</strain>
    </source>
</reference>
<keyword evidence="2" id="KW-1185">Reference proteome</keyword>
<accession>A0ACD3A8L9</accession>
<protein>
    <submittedName>
        <fullName evidence="1">Uncharacterized protein</fullName>
    </submittedName>
</protein>
<dbReference type="Proteomes" id="UP000308600">
    <property type="component" value="Unassembled WGS sequence"/>
</dbReference>
<proteinExistence type="predicted"/>
<evidence type="ECO:0000313" key="2">
    <source>
        <dbReference type="Proteomes" id="UP000308600"/>
    </source>
</evidence>
<evidence type="ECO:0000313" key="1">
    <source>
        <dbReference type="EMBL" id="TFK61654.1"/>
    </source>
</evidence>
<name>A0ACD3A8L9_9AGAR</name>
<sequence length="283" mass="32082">MTTATDLPFELVQEILIASAWSSLNQAATLARISHHIYDLVKPILFRTLVYWDEDTYWPCRVDSGWLKLNGRQARNILFGDNATTSEDVVMVLESCPNLIHIAIWLDTEEHDITSLLEPLSKLHPYRLSMDLNTLFGGVSFQEEHAQPPMFINLTHLEMANSCEDWECMEGIQHLPKLTHLSLPRNRDSEQATVSIIQNAFAHCPHLFLVVLFSSLSTRDITKPGEVVIEGYLPPQIRAIGDPRVVSLACAYFKEWLVGSQGGRDMWVVAEEIVERQRSTGNL</sequence>
<organism evidence="1 2">
    <name type="scientific">Pluteus cervinus</name>
    <dbReference type="NCBI Taxonomy" id="181527"/>
    <lineage>
        <taxon>Eukaryota</taxon>
        <taxon>Fungi</taxon>
        <taxon>Dikarya</taxon>
        <taxon>Basidiomycota</taxon>
        <taxon>Agaricomycotina</taxon>
        <taxon>Agaricomycetes</taxon>
        <taxon>Agaricomycetidae</taxon>
        <taxon>Agaricales</taxon>
        <taxon>Pluteineae</taxon>
        <taxon>Pluteaceae</taxon>
        <taxon>Pluteus</taxon>
    </lineage>
</organism>